<comment type="subcellular location">
    <subcellularLocation>
        <location evidence="1">Cell envelope</location>
    </subcellularLocation>
</comment>
<dbReference type="InterPro" id="IPR013740">
    <property type="entry name" value="Redoxin"/>
</dbReference>
<evidence type="ECO:0000256" key="2">
    <source>
        <dbReference type="ARBA" id="ARBA00022748"/>
    </source>
</evidence>
<dbReference type="PANTHER" id="PTHR42852:SF6">
    <property type="entry name" value="THIOL:DISULFIDE INTERCHANGE PROTEIN DSBE"/>
    <property type="match status" value="1"/>
</dbReference>
<dbReference type="InterPro" id="IPR013766">
    <property type="entry name" value="Thioredoxin_domain"/>
</dbReference>
<dbReference type="KEGG" id="agi:FSB73_22530"/>
<evidence type="ECO:0000313" key="7">
    <source>
        <dbReference type="EMBL" id="QEC74032.1"/>
    </source>
</evidence>
<evidence type="ECO:0000313" key="8">
    <source>
        <dbReference type="Proteomes" id="UP000321291"/>
    </source>
</evidence>
<reference evidence="7 8" key="1">
    <citation type="journal article" date="2017" name="Int. J. Syst. Evol. Microbiol.">
        <title>Arachidicoccus ginsenosidivorans sp. nov., with ginsenoside-converting activity isolated from ginseng cultivating soil.</title>
        <authorList>
            <person name="Siddiqi M.Z."/>
            <person name="Aslam Z."/>
            <person name="Im W.T."/>
        </authorList>
    </citation>
    <scope>NUCLEOTIDE SEQUENCE [LARGE SCALE GENOMIC DNA]</scope>
    <source>
        <strain evidence="7 8">Gsoil 809</strain>
    </source>
</reference>
<evidence type="ECO:0000256" key="3">
    <source>
        <dbReference type="ARBA" id="ARBA00023157"/>
    </source>
</evidence>
<sequence>MKVWIKPLISLLCVLPSLVFAANGFMITGKITGVKNGTVAIVDFMDGAQSGLKAVHAQSVRISDGQFVFKGTLDHPGMVKLKISTKFISVFLDNQDYKIEGAFNALTTNSLVGGQSNADFIKFNKSGQSMTEFIKANPKSMLSAYLAFISSAESAVLAKNCYAWLANPIKQSWYGKRLKAVIDQYNRSAALIDFPILGLKNLDNQPIDLNKFKGSVVVLDFWASWCGPCRAFIPKMKALYEQYQHKAVRFVSISADDDRSNWQFAVAKEQMPWMQVLADGGFTEAGGIKSLLSIYHIPYVIILDKNGKIASRLDFDHKGEIKSVVDRLL</sequence>
<dbReference type="AlphaFoldDB" id="A0A5B8VSZ0"/>
<dbReference type="PROSITE" id="PS51352">
    <property type="entry name" value="THIOREDOXIN_2"/>
    <property type="match status" value="1"/>
</dbReference>
<evidence type="ECO:0000256" key="5">
    <source>
        <dbReference type="SAM" id="SignalP"/>
    </source>
</evidence>
<dbReference type="PROSITE" id="PS00194">
    <property type="entry name" value="THIOREDOXIN_1"/>
    <property type="match status" value="1"/>
</dbReference>
<evidence type="ECO:0000256" key="4">
    <source>
        <dbReference type="ARBA" id="ARBA00023284"/>
    </source>
</evidence>
<dbReference type="GO" id="GO:0030313">
    <property type="term" value="C:cell envelope"/>
    <property type="evidence" value="ECO:0007669"/>
    <property type="project" value="UniProtKB-SubCell"/>
</dbReference>
<evidence type="ECO:0000256" key="1">
    <source>
        <dbReference type="ARBA" id="ARBA00004196"/>
    </source>
</evidence>
<accession>A0A5B8VSZ0</accession>
<proteinExistence type="predicted"/>
<name>A0A5B8VSZ0_9BACT</name>
<dbReference type="InterPro" id="IPR025380">
    <property type="entry name" value="DUF4369"/>
</dbReference>
<evidence type="ECO:0000259" key="6">
    <source>
        <dbReference type="PROSITE" id="PS51352"/>
    </source>
</evidence>
<dbReference type="InterPro" id="IPR036249">
    <property type="entry name" value="Thioredoxin-like_sf"/>
</dbReference>
<dbReference type="CDD" id="cd02966">
    <property type="entry name" value="TlpA_like_family"/>
    <property type="match status" value="1"/>
</dbReference>
<organism evidence="7 8">
    <name type="scientific">Arachidicoccus ginsenosidivorans</name>
    <dbReference type="NCBI Taxonomy" id="496057"/>
    <lineage>
        <taxon>Bacteria</taxon>
        <taxon>Pseudomonadati</taxon>
        <taxon>Bacteroidota</taxon>
        <taxon>Chitinophagia</taxon>
        <taxon>Chitinophagales</taxon>
        <taxon>Chitinophagaceae</taxon>
        <taxon>Arachidicoccus</taxon>
    </lineage>
</organism>
<dbReference type="RefSeq" id="WP_146787596.1">
    <property type="nucleotide sequence ID" value="NZ_CP042434.1"/>
</dbReference>
<keyword evidence="5" id="KW-0732">Signal</keyword>
<dbReference type="Gene3D" id="3.40.30.10">
    <property type="entry name" value="Glutaredoxin"/>
    <property type="match status" value="1"/>
</dbReference>
<keyword evidence="2" id="KW-0201">Cytochrome c-type biogenesis</keyword>
<keyword evidence="3" id="KW-1015">Disulfide bond</keyword>
<dbReference type="InterPro" id="IPR050553">
    <property type="entry name" value="Thioredoxin_ResA/DsbE_sf"/>
</dbReference>
<keyword evidence="4" id="KW-0676">Redox-active center</keyword>
<protein>
    <submittedName>
        <fullName evidence="7">AhpC/TSA family protein</fullName>
    </submittedName>
</protein>
<dbReference type="OrthoDB" id="1098640at2"/>
<dbReference type="SUPFAM" id="SSF52833">
    <property type="entry name" value="Thioredoxin-like"/>
    <property type="match status" value="1"/>
</dbReference>
<dbReference type="GO" id="GO:0017004">
    <property type="term" value="P:cytochrome complex assembly"/>
    <property type="evidence" value="ECO:0007669"/>
    <property type="project" value="UniProtKB-KW"/>
</dbReference>
<dbReference type="GO" id="GO:0016491">
    <property type="term" value="F:oxidoreductase activity"/>
    <property type="evidence" value="ECO:0007669"/>
    <property type="project" value="InterPro"/>
</dbReference>
<dbReference type="InterPro" id="IPR017937">
    <property type="entry name" value="Thioredoxin_CS"/>
</dbReference>
<feature type="chain" id="PRO_5023150700" evidence="5">
    <location>
        <begin position="22"/>
        <end position="329"/>
    </location>
</feature>
<dbReference type="EMBL" id="CP042434">
    <property type="protein sequence ID" value="QEC74032.1"/>
    <property type="molecule type" value="Genomic_DNA"/>
</dbReference>
<feature type="signal peptide" evidence="5">
    <location>
        <begin position="1"/>
        <end position="21"/>
    </location>
</feature>
<dbReference type="Proteomes" id="UP000321291">
    <property type="component" value="Chromosome"/>
</dbReference>
<keyword evidence="8" id="KW-1185">Reference proteome</keyword>
<gene>
    <name evidence="7" type="ORF">FSB73_22530</name>
</gene>
<dbReference type="PANTHER" id="PTHR42852">
    <property type="entry name" value="THIOL:DISULFIDE INTERCHANGE PROTEIN DSBE"/>
    <property type="match status" value="1"/>
</dbReference>
<dbReference type="Pfam" id="PF08534">
    <property type="entry name" value="Redoxin"/>
    <property type="match status" value="1"/>
</dbReference>
<dbReference type="Pfam" id="PF14289">
    <property type="entry name" value="DUF4369"/>
    <property type="match status" value="1"/>
</dbReference>
<feature type="domain" description="Thioredoxin" evidence="6">
    <location>
        <begin position="188"/>
        <end position="329"/>
    </location>
</feature>